<dbReference type="PANTHER" id="PTHR45625:SF4">
    <property type="entry name" value="PEPTIDYLPROLYL ISOMERASE DOMAIN AND WD REPEAT-CONTAINING PROTEIN 1"/>
    <property type="match status" value="1"/>
</dbReference>
<dbReference type="AlphaFoldDB" id="A0A255ZB34"/>
<dbReference type="InterPro" id="IPR002130">
    <property type="entry name" value="Cyclophilin-type_PPIase_dom"/>
</dbReference>
<protein>
    <recommendedName>
        <fullName evidence="2 5">peptidylprolyl isomerase</fullName>
        <ecNumber evidence="2 5">5.2.1.8</ecNumber>
    </recommendedName>
</protein>
<comment type="caution">
    <text evidence="8">The sequence shown here is derived from an EMBL/GenBank/DDBJ whole genome shotgun (WGS) entry which is preliminary data.</text>
</comment>
<gene>
    <name evidence="8" type="ORF">CHU92_06750</name>
</gene>
<dbReference type="GO" id="GO:0003755">
    <property type="term" value="F:peptidyl-prolyl cis-trans isomerase activity"/>
    <property type="evidence" value="ECO:0007669"/>
    <property type="project" value="UniProtKB-KW"/>
</dbReference>
<dbReference type="PROSITE" id="PS50059">
    <property type="entry name" value="FKBP_PPIASE"/>
    <property type="match status" value="1"/>
</dbReference>
<dbReference type="InterPro" id="IPR029000">
    <property type="entry name" value="Cyclophilin-like_dom_sf"/>
</dbReference>
<dbReference type="Pfam" id="PF00160">
    <property type="entry name" value="Pro_isomerase"/>
    <property type="match status" value="1"/>
</dbReference>
<name>A0A255ZB34_9FLAO</name>
<dbReference type="InterPro" id="IPR046357">
    <property type="entry name" value="PPIase_dom_sf"/>
</dbReference>
<dbReference type="SUPFAM" id="SSF54534">
    <property type="entry name" value="FKBP-like"/>
    <property type="match status" value="1"/>
</dbReference>
<dbReference type="Gene3D" id="2.40.100.10">
    <property type="entry name" value="Cyclophilin-like"/>
    <property type="match status" value="1"/>
</dbReference>
<evidence type="ECO:0000256" key="2">
    <source>
        <dbReference type="ARBA" id="ARBA00013194"/>
    </source>
</evidence>
<dbReference type="Pfam" id="PF00254">
    <property type="entry name" value="FKBP_C"/>
    <property type="match status" value="1"/>
</dbReference>
<dbReference type="CDD" id="cd00317">
    <property type="entry name" value="cyclophilin"/>
    <property type="match status" value="1"/>
</dbReference>
<evidence type="ECO:0000259" key="6">
    <source>
        <dbReference type="PROSITE" id="PS50059"/>
    </source>
</evidence>
<organism evidence="8 9">
    <name type="scientific">Flavobacterium cyanobacteriorum</name>
    <dbReference type="NCBI Taxonomy" id="2022802"/>
    <lineage>
        <taxon>Bacteria</taxon>
        <taxon>Pseudomonadati</taxon>
        <taxon>Bacteroidota</taxon>
        <taxon>Flavobacteriia</taxon>
        <taxon>Flavobacteriales</taxon>
        <taxon>Flavobacteriaceae</taxon>
        <taxon>Flavobacterium</taxon>
    </lineage>
</organism>
<accession>A0A255ZB34</accession>
<keyword evidence="3 5" id="KW-0697">Rotamase</keyword>
<evidence type="ECO:0000259" key="7">
    <source>
        <dbReference type="PROSITE" id="PS50072"/>
    </source>
</evidence>
<dbReference type="Gene3D" id="3.10.50.40">
    <property type="match status" value="1"/>
</dbReference>
<proteinExistence type="predicted"/>
<comment type="catalytic activity">
    <reaction evidence="1 5">
        <text>[protein]-peptidylproline (omega=180) = [protein]-peptidylproline (omega=0)</text>
        <dbReference type="Rhea" id="RHEA:16237"/>
        <dbReference type="Rhea" id="RHEA-COMP:10747"/>
        <dbReference type="Rhea" id="RHEA-COMP:10748"/>
        <dbReference type="ChEBI" id="CHEBI:83833"/>
        <dbReference type="ChEBI" id="CHEBI:83834"/>
        <dbReference type="EC" id="5.2.1.8"/>
    </reaction>
</comment>
<dbReference type="SUPFAM" id="SSF50891">
    <property type="entry name" value="Cyclophilin-like"/>
    <property type="match status" value="1"/>
</dbReference>
<evidence type="ECO:0000256" key="5">
    <source>
        <dbReference type="PROSITE-ProRule" id="PRU00277"/>
    </source>
</evidence>
<sequence length="364" mass="39147">MTSLFLSLVAMLFSCNTTNTPPPDAELGEGLYAEIQTNKGKIVLQLEYKKTPLTVANFVSLAEGTNDMVTTPGKKGKPFYDGIKFHRVIKNFMIQGGDPNGDGTGGPGYKFADEITDLKHDKAGILSMANAGKATNGSQFFITHNATPHLDGLHTVFGHIVQGQDVVNAIEQGDEMTSVKILRIGKEAKKFDAQKVFKEYYLKAAEEQKKLQDALAKTKADKVAELAQIKAGATKTASGLQYKITQKGNGGKPLEGSTVYIHYAGYFEDGMLFDSSREEIAKQYGKHDPARAAANAYTPIPFAVGTKSGMIPGFIEGIEKLNVGDKGVIFIPSHLGYGERGAGGGIIPPNANLIFELEVLAKPQ</sequence>
<evidence type="ECO:0000256" key="3">
    <source>
        <dbReference type="ARBA" id="ARBA00023110"/>
    </source>
</evidence>
<evidence type="ECO:0000313" key="8">
    <source>
        <dbReference type="EMBL" id="OYQ38075.1"/>
    </source>
</evidence>
<reference evidence="8 9" key="1">
    <citation type="submission" date="2017-07" db="EMBL/GenBank/DDBJ databases">
        <title>Flavobacterium cyanobacteriorum sp. nov., isolated from cyanobacterial aggregates in a eutrophic lake.</title>
        <authorList>
            <person name="Cai H."/>
        </authorList>
    </citation>
    <scope>NUCLEOTIDE SEQUENCE [LARGE SCALE GENOMIC DNA]</scope>
    <source>
        <strain evidence="8 9">TH021</strain>
    </source>
</reference>
<feature type="domain" description="PPIase cyclophilin-type" evidence="7">
    <location>
        <begin position="40"/>
        <end position="172"/>
    </location>
</feature>
<evidence type="ECO:0000256" key="1">
    <source>
        <dbReference type="ARBA" id="ARBA00000971"/>
    </source>
</evidence>
<keyword evidence="9" id="KW-1185">Reference proteome</keyword>
<evidence type="ECO:0000256" key="4">
    <source>
        <dbReference type="ARBA" id="ARBA00023235"/>
    </source>
</evidence>
<dbReference type="Proteomes" id="UP000216605">
    <property type="component" value="Unassembled WGS sequence"/>
</dbReference>
<dbReference type="PANTHER" id="PTHR45625">
    <property type="entry name" value="PEPTIDYL-PROLYL CIS-TRANS ISOMERASE-RELATED"/>
    <property type="match status" value="1"/>
</dbReference>
<dbReference type="PRINTS" id="PR00153">
    <property type="entry name" value="CSAPPISMRASE"/>
</dbReference>
<dbReference type="InterPro" id="IPR001179">
    <property type="entry name" value="PPIase_FKBP_dom"/>
</dbReference>
<dbReference type="EC" id="5.2.1.8" evidence="2 5"/>
<dbReference type="EMBL" id="NOXV01000239">
    <property type="protein sequence ID" value="OYQ38075.1"/>
    <property type="molecule type" value="Genomic_DNA"/>
</dbReference>
<keyword evidence="4 5" id="KW-0413">Isomerase</keyword>
<feature type="domain" description="PPIase FKBP-type" evidence="6">
    <location>
        <begin position="256"/>
        <end position="363"/>
    </location>
</feature>
<dbReference type="OrthoDB" id="9807797at2"/>
<dbReference type="InterPro" id="IPR044666">
    <property type="entry name" value="Cyclophilin_A-like"/>
</dbReference>
<dbReference type="PROSITE" id="PS50072">
    <property type="entry name" value="CSA_PPIASE_2"/>
    <property type="match status" value="1"/>
</dbReference>
<evidence type="ECO:0000313" key="9">
    <source>
        <dbReference type="Proteomes" id="UP000216605"/>
    </source>
</evidence>